<feature type="non-terminal residue" evidence="1">
    <location>
        <position position="1"/>
    </location>
</feature>
<protein>
    <submittedName>
        <fullName evidence="1">11778_t:CDS:1</fullName>
    </submittedName>
</protein>
<keyword evidence="2" id="KW-1185">Reference proteome</keyword>
<evidence type="ECO:0000313" key="2">
    <source>
        <dbReference type="Proteomes" id="UP000789860"/>
    </source>
</evidence>
<dbReference type="EMBL" id="CAJVPM010045784">
    <property type="protein sequence ID" value="CAG8717218.1"/>
    <property type="molecule type" value="Genomic_DNA"/>
</dbReference>
<feature type="non-terminal residue" evidence="1">
    <location>
        <position position="160"/>
    </location>
</feature>
<dbReference type="Proteomes" id="UP000789860">
    <property type="component" value="Unassembled WGS sequence"/>
</dbReference>
<reference evidence="1" key="1">
    <citation type="submission" date="2021-06" db="EMBL/GenBank/DDBJ databases">
        <authorList>
            <person name="Kallberg Y."/>
            <person name="Tangrot J."/>
            <person name="Rosling A."/>
        </authorList>
    </citation>
    <scope>NUCLEOTIDE SEQUENCE</scope>
    <source>
        <strain evidence="1">AU212A</strain>
    </source>
</reference>
<organism evidence="1 2">
    <name type="scientific">Scutellospora calospora</name>
    <dbReference type="NCBI Taxonomy" id="85575"/>
    <lineage>
        <taxon>Eukaryota</taxon>
        <taxon>Fungi</taxon>
        <taxon>Fungi incertae sedis</taxon>
        <taxon>Mucoromycota</taxon>
        <taxon>Glomeromycotina</taxon>
        <taxon>Glomeromycetes</taxon>
        <taxon>Diversisporales</taxon>
        <taxon>Gigasporaceae</taxon>
        <taxon>Scutellospora</taxon>
    </lineage>
</organism>
<evidence type="ECO:0000313" key="1">
    <source>
        <dbReference type="EMBL" id="CAG8717218.1"/>
    </source>
</evidence>
<name>A0ACA9PN99_9GLOM</name>
<proteinExistence type="predicted"/>
<gene>
    <name evidence="1" type="ORF">SCALOS_LOCUS11108</name>
</gene>
<sequence>VSRQNIFMSFVSKSRSNNRSYNGITSKKAIKQMTQYTIDQVINQLSNADDLWIHSFKQLEHCIYDYFQNIESWTSHDIKNNTIWIEVFDFAYLDNDNRVIICASLNYHNQAAFSNVCIEMDELEQDDYLTDYGSCYAKILLIIRITSPKLDQKLELALVH</sequence>
<accession>A0ACA9PN99</accession>
<comment type="caution">
    <text evidence="1">The sequence shown here is derived from an EMBL/GenBank/DDBJ whole genome shotgun (WGS) entry which is preliminary data.</text>
</comment>